<gene>
    <name evidence="4" type="ORF">GH714_043652</name>
</gene>
<dbReference type="Pfam" id="PF00415">
    <property type="entry name" value="RCC1"/>
    <property type="match status" value="1"/>
</dbReference>
<dbReference type="PANTHER" id="PTHR22870:SF155">
    <property type="entry name" value="E3 UBIQUITIN-PROTEIN LIGASE HERC1-RELATED"/>
    <property type="match status" value="1"/>
</dbReference>
<name>A0A6A6K4J1_HEVBR</name>
<reference evidence="4 5" key="1">
    <citation type="journal article" date="2020" name="Mol. Plant">
        <title>The Chromosome-Based Rubber Tree Genome Provides New Insights into Spurge Genome Evolution and Rubber Biosynthesis.</title>
        <authorList>
            <person name="Liu J."/>
            <person name="Shi C."/>
            <person name="Shi C.C."/>
            <person name="Li W."/>
            <person name="Zhang Q.J."/>
            <person name="Zhang Y."/>
            <person name="Li K."/>
            <person name="Lu H.F."/>
            <person name="Shi C."/>
            <person name="Zhu S.T."/>
            <person name="Xiao Z.Y."/>
            <person name="Nan H."/>
            <person name="Yue Y."/>
            <person name="Zhu X.G."/>
            <person name="Wu Y."/>
            <person name="Hong X.N."/>
            <person name="Fan G.Y."/>
            <person name="Tong Y."/>
            <person name="Zhang D."/>
            <person name="Mao C.L."/>
            <person name="Liu Y.L."/>
            <person name="Hao S.J."/>
            <person name="Liu W.Q."/>
            <person name="Lv M.Q."/>
            <person name="Zhang H.B."/>
            <person name="Liu Y."/>
            <person name="Hu-Tang G.R."/>
            <person name="Wang J.P."/>
            <person name="Wang J.H."/>
            <person name="Sun Y.H."/>
            <person name="Ni S.B."/>
            <person name="Chen W.B."/>
            <person name="Zhang X.C."/>
            <person name="Jiao Y.N."/>
            <person name="Eichler E.E."/>
            <person name="Li G.H."/>
            <person name="Liu X."/>
            <person name="Gao L.Z."/>
        </authorList>
    </citation>
    <scope>NUCLEOTIDE SEQUENCE [LARGE SCALE GENOMIC DNA]</scope>
    <source>
        <strain evidence="5">cv. GT1</strain>
        <tissue evidence="4">Leaf</tissue>
    </source>
</reference>
<dbReference type="PROSITE" id="PS50012">
    <property type="entry name" value="RCC1_3"/>
    <property type="match status" value="1"/>
</dbReference>
<feature type="repeat" description="RCC1" evidence="2">
    <location>
        <begin position="1"/>
        <end position="51"/>
    </location>
</feature>
<comment type="caution">
    <text evidence="4">The sequence shown here is derived from an EMBL/GenBank/DDBJ whole genome shotgun (WGS) entry which is preliminary data.</text>
</comment>
<evidence type="ECO:0000313" key="5">
    <source>
        <dbReference type="Proteomes" id="UP000467840"/>
    </source>
</evidence>
<dbReference type="InterPro" id="IPR051210">
    <property type="entry name" value="Ub_ligase/GEF_domain"/>
</dbReference>
<feature type="region of interest" description="Disordered" evidence="3">
    <location>
        <begin position="1"/>
        <end position="23"/>
    </location>
</feature>
<dbReference type="PANTHER" id="PTHR22870">
    <property type="entry name" value="REGULATOR OF CHROMOSOME CONDENSATION"/>
    <property type="match status" value="1"/>
</dbReference>
<evidence type="ECO:0000256" key="2">
    <source>
        <dbReference type="PROSITE-ProRule" id="PRU00235"/>
    </source>
</evidence>
<evidence type="ECO:0000256" key="3">
    <source>
        <dbReference type="SAM" id="MobiDB-lite"/>
    </source>
</evidence>
<keyword evidence="5" id="KW-1185">Reference proteome</keyword>
<proteinExistence type="predicted"/>
<accession>A0A6A6K4J1</accession>
<dbReference type="AlphaFoldDB" id="A0A6A6K4J1"/>
<evidence type="ECO:0000313" key="4">
    <source>
        <dbReference type="EMBL" id="KAF2283006.1"/>
    </source>
</evidence>
<evidence type="ECO:0000256" key="1">
    <source>
        <dbReference type="ARBA" id="ARBA00022737"/>
    </source>
</evidence>
<organism evidence="4 5">
    <name type="scientific">Hevea brasiliensis</name>
    <name type="common">Para rubber tree</name>
    <name type="synonym">Siphonia brasiliensis</name>
    <dbReference type="NCBI Taxonomy" id="3981"/>
    <lineage>
        <taxon>Eukaryota</taxon>
        <taxon>Viridiplantae</taxon>
        <taxon>Streptophyta</taxon>
        <taxon>Embryophyta</taxon>
        <taxon>Tracheophyta</taxon>
        <taxon>Spermatophyta</taxon>
        <taxon>Magnoliopsida</taxon>
        <taxon>eudicotyledons</taxon>
        <taxon>Gunneridae</taxon>
        <taxon>Pentapetalae</taxon>
        <taxon>rosids</taxon>
        <taxon>fabids</taxon>
        <taxon>Malpighiales</taxon>
        <taxon>Euphorbiaceae</taxon>
        <taxon>Crotonoideae</taxon>
        <taxon>Micrandreae</taxon>
        <taxon>Hevea</taxon>
    </lineage>
</organism>
<dbReference type="EMBL" id="JAAGAX010000036">
    <property type="protein sequence ID" value="KAF2283006.1"/>
    <property type="molecule type" value="Genomic_DNA"/>
</dbReference>
<dbReference type="InterPro" id="IPR009091">
    <property type="entry name" value="RCC1/BLIP-II"/>
</dbReference>
<dbReference type="Gene3D" id="2.130.10.30">
    <property type="entry name" value="Regulator of chromosome condensation 1/beta-lactamase-inhibitor protein II"/>
    <property type="match status" value="1"/>
</dbReference>
<protein>
    <submittedName>
        <fullName evidence="4">Uncharacterized protein</fullName>
    </submittedName>
</protein>
<dbReference type="InterPro" id="IPR000408">
    <property type="entry name" value="Reg_chr_condens"/>
</dbReference>
<dbReference type="SUPFAM" id="SSF50985">
    <property type="entry name" value="RCC1/BLIP-II"/>
    <property type="match status" value="1"/>
</dbReference>
<keyword evidence="1" id="KW-0677">Repeat</keyword>
<dbReference type="Proteomes" id="UP000467840">
    <property type="component" value="Unassembled WGS sequence"/>
</dbReference>
<sequence length="266" mass="29784">MLDFWPGENGQLGHGTSQSALKPEPVNELPLDAYLVSVDCGLFHTSVVSSAGDVWSWGMEKGLGLCPDARFTGTDAGDALSPLRITGPQEPRFHDPVQVTIDFFAPTAVMWPPLADDFKDQGLNNVTKDDNLESKGSEEVAEIEKRLSSAMEEMKLLQSKLSIMERYAGILHGSIFGKPFTEEDIPSSLRDSGTFDIAKEWEDMLESADRSKLIRLELFYRNMLSGVKDKHMKRRIQEIIKECVPSTQENSLIKSGMYFCVKWMTK</sequence>